<dbReference type="PANTHER" id="PTHR28283">
    <property type="entry name" value="3',5'-CYCLIC-NUCLEOTIDE PHOSPHODIESTERASE 1"/>
    <property type="match status" value="1"/>
</dbReference>
<evidence type="ECO:0000256" key="1">
    <source>
        <dbReference type="SAM" id="MobiDB-lite"/>
    </source>
</evidence>
<keyword evidence="3" id="KW-1185">Reference proteome</keyword>
<reference evidence="2 3" key="1">
    <citation type="submission" date="2024-01" db="EMBL/GenBank/DDBJ databases">
        <title>A draft genome for the cacao thread blight pathogen Marasmiellus scandens.</title>
        <authorList>
            <person name="Baruah I.K."/>
            <person name="Leung J."/>
            <person name="Bukari Y."/>
            <person name="Amoako-Attah I."/>
            <person name="Meinhardt L.W."/>
            <person name="Bailey B.A."/>
            <person name="Cohen S.P."/>
        </authorList>
    </citation>
    <scope>NUCLEOTIDE SEQUENCE [LARGE SCALE GENOMIC DNA]</scope>
    <source>
        <strain evidence="2 3">GH-19</strain>
    </source>
</reference>
<organism evidence="2 3">
    <name type="scientific">Marasmiellus scandens</name>
    <dbReference type="NCBI Taxonomy" id="2682957"/>
    <lineage>
        <taxon>Eukaryota</taxon>
        <taxon>Fungi</taxon>
        <taxon>Dikarya</taxon>
        <taxon>Basidiomycota</taxon>
        <taxon>Agaricomycotina</taxon>
        <taxon>Agaricomycetes</taxon>
        <taxon>Agaricomycetidae</taxon>
        <taxon>Agaricales</taxon>
        <taxon>Marasmiineae</taxon>
        <taxon>Omphalotaceae</taxon>
        <taxon>Marasmiellus</taxon>
    </lineage>
</organism>
<comment type="caution">
    <text evidence="2">The sequence shown here is derived from an EMBL/GenBank/DDBJ whole genome shotgun (WGS) entry which is preliminary data.</text>
</comment>
<dbReference type="Gene3D" id="3.60.15.10">
    <property type="entry name" value="Ribonuclease Z/Hydroxyacylglutathione hydrolase-like"/>
    <property type="match status" value="1"/>
</dbReference>
<name>A0ABR1JX78_9AGAR</name>
<dbReference type="GO" id="GO:0004114">
    <property type="term" value="F:3',5'-cyclic-nucleotide phosphodiesterase activity"/>
    <property type="evidence" value="ECO:0007669"/>
    <property type="project" value="UniProtKB-EC"/>
</dbReference>
<sequence>MSHLGSLDIFVVGSGGGPDETNLSAYLVKPCNASWEAGIIALEAGSGQGALNQLLLRNPDLFNTTNTAPPARHSASEIYSFVRGFLLSHAHLDHLQSLVISAGSLSGPRKRLYAFKEVLNDVETIFGDRLWPNLASWDQADEDYKYLYTPLYNNGKYHKLESFPRISVKAVPIDHGHYESSGQYDSSAFFIRDNDSGKEFLFFGDVETGPRIVNVWRSAAPKIPNQLDTIFIECSWPSSREDDRLYGHLKPERLRDEVVALAKQVYATRLPTGSTQASGSRTRPHRKKQKLNPAPVSPTPVFEPGALHGILNGVRVFVIHCKEQLDGGPGQPMKDLIVGQVKALVDAEKLGVEILSADQGMHIRI</sequence>
<dbReference type="InterPro" id="IPR036866">
    <property type="entry name" value="RibonucZ/Hydroxyglut_hydro"/>
</dbReference>
<gene>
    <name evidence="2" type="primary">PDE1</name>
    <name evidence="2" type="ORF">VKT23_003926</name>
</gene>
<accession>A0ABR1JX78</accession>
<keyword evidence="2" id="KW-0378">Hydrolase</keyword>
<protein>
    <submittedName>
        <fullName evidence="2">3',5'-cyclic-nucleotide phosphodiesterase pde1</fullName>
        <ecNumber evidence="2">3.1.4.17</ecNumber>
    </submittedName>
</protein>
<dbReference type="Proteomes" id="UP001498398">
    <property type="component" value="Unassembled WGS sequence"/>
</dbReference>
<proteinExistence type="predicted"/>
<dbReference type="SUPFAM" id="SSF56281">
    <property type="entry name" value="Metallo-hydrolase/oxidoreductase"/>
    <property type="match status" value="1"/>
</dbReference>
<evidence type="ECO:0000313" key="3">
    <source>
        <dbReference type="Proteomes" id="UP001498398"/>
    </source>
</evidence>
<dbReference type="PANTHER" id="PTHR28283:SF1">
    <property type="entry name" value="3',5'-CYCLIC-NUCLEOTIDE PHOSPHODIESTERASE 1"/>
    <property type="match status" value="1"/>
</dbReference>
<feature type="compositionally biased region" description="Polar residues" evidence="1">
    <location>
        <begin position="271"/>
        <end position="281"/>
    </location>
</feature>
<evidence type="ECO:0000313" key="2">
    <source>
        <dbReference type="EMBL" id="KAK7466863.1"/>
    </source>
</evidence>
<dbReference type="EC" id="3.1.4.17" evidence="2"/>
<dbReference type="PRINTS" id="PR00388">
    <property type="entry name" value="PDIESTERASE2"/>
</dbReference>
<dbReference type="EMBL" id="JBANRG010000004">
    <property type="protein sequence ID" value="KAK7466863.1"/>
    <property type="molecule type" value="Genomic_DNA"/>
</dbReference>
<dbReference type="InterPro" id="IPR000396">
    <property type="entry name" value="Pdiesterase2"/>
</dbReference>
<dbReference type="CDD" id="cd07735">
    <property type="entry name" value="class_II_PDE_MBL-fold"/>
    <property type="match status" value="1"/>
</dbReference>
<feature type="region of interest" description="Disordered" evidence="1">
    <location>
        <begin position="271"/>
        <end position="300"/>
    </location>
</feature>
<dbReference type="Pfam" id="PF02112">
    <property type="entry name" value="PDEase_II"/>
    <property type="match status" value="1"/>
</dbReference>